<keyword evidence="2" id="KW-0418">Kinase</keyword>
<sequence length="758" mass="81615">MGAAVTVRQERSSVSRRLAYFVISVVFANYLLDNFLDVIKIGATPGRIAGSLACLLAIGYLQLRVFSRPGANLRSGRAYLALGAMAVLVYAPLAFFPDELNNMPGFLAGSSLLVLPGRVRWLVFFAVALGNGGIQAWYADDVSSQIYYMIASMVAGLVVYGLSRLPSLVEQLETVRSELAALAVSQERLRFARDLHDLLGFSLSAITLKVELARKMLGTHTERALRELAEVLGIAREALTDVRAVASSYRELSLADEIESACSVLTAAGVATTIETDHPELSPRSRTVLATVLREGVTNLLRHSEATRCAITISSAGGAVSIDIVNDGAPAEVGTERGSGLTNLATRAMAIGGSLFARTSSDGTYRLHAEVPVEPAPQEPAGDARPAGQPMAARFAQVLFTVVVVGYGLMSLSQVAFDYPRIGLPGMAVAVLATAVEVGLVLSLVGRPRVRLNLASSLLVLAAMAVCVYVPVWMYGNPLMGVAGFLAGAAALLLPRPVGWMAFFAVVVTQLLMMWIGFDPGFFWLAYGLYSVMNHGLVLYALTRLRSMVSELHEAREELATAAVAQERLRFARDLHDLLGYSLSAITLKSELTHRLVTIDQDRARQELTEVLEISRQALADVRSVALSYRELSFDEETQSAQALLAAADIEVTVRIEACDRLPKDVTVTLATVLREGVTNLLRHSKAEHCEISLCRNAELVRMDIVNDGISDSARSSRDGSGIGNLTTRVRALGGELHAGLLPDQKFRLRAEIPLPAN</sequence>
<feature type="domain" description="Signal transduction histidine kinase subgroup 3 dimerisation and phosphoacceptor" evidence="5">
    <location>
        <begin position="567"/>
        <end position="631"/>
    </location>
</feature>
<dbReference type="Proteomes" id="UP000093053">
    <property type="component" value="Chromosome"/>
</dbReference>
<feature type="transmembrane region" description="Helical" evidence="4">
    <location>
        <begin position="422"/>
        <end position="445"/>
    </location>
</feature>
<dbReference type="InterPro" id="IPR011712">
    <property type="entry name" value="Sig_transdc_His_kin_sub3_dim/P"/>
</dbReference>
<dbReference type="CDD" id="cd16917">
    <property type="entry name" value="HATPase_UhpB-NarQ-NarX-like"/>
    <property type="match status" value="2"/>
</dbReference>
<keyword evidence="4" id="KW-1133">Transmembrane helix</keyword>
<feature type="transmembrane region" description="Helical" evidence="4">
    <location>
        <begin position="48"/>
        <end position="66"/>
    </location>
</feature>
<feature type="transmembrane region" description="Helical" evidence="4">
    <location>
        <begin position="452"/>
        <end position="472"/>
    </location>
</feature>
<keyword evidence="4" id="KW-0472">Membrane</keyword>
<dbReference type="PANTHER" id="PTHR24421:SF63">
    <property type="entry name" value="SENSOR HISTIDINE KINASE DESK"/>
    <property type="match status" value="1"/>
</dbReference>
<dbReference type="Gene3D" id="1.20.5.1930">
    <property type="match status" value="2"/>
</dbReference>
<organism evidence="6 7">
    <name type="scientific">Lentzea guizhouensis</name>
    <dbReference type="NCBI Taxonomy" id="1586287"/>
    <lineage>
        <taxon>Bacteria</taxon>
        <taxon>Bacillati</taxon>
        <taxon>Actinomycetota</taxon>
        <taxon>Actinomycetes</taxon>
        <taxon>Pseudonocardiales</taxon>
        <taxon>Pseudonocardiaceae</taxon>
        <taxon>Lentzea</taxon>
    </lineage>
</organism>
<dbReference type="STRING" id="1586287.BBK82_02500"/>
<feature type="transmembrane region" description="Helical" evidence="4">
    <location>
        <begin position="18"/>
        <end position="36"/>
    </location>
</feature>
<feature type="transmembrane region" description="Helical" evidence="4">
    <location>
        <begin position="524"/>
        <end position="542"/>
    </location>
</feature>
<evidence type="ECO:0000313" key="6">
    <source>
        <dbReference type="EMBL" id="ANZ35105.1"/>
    </source>
</evidence>
<dbReference type="PANTHER" id="PTHR24421">
    <property type="entry name" value="NITRATE/NITRITE SENSOR PROTEIN NARX-RELATED"/>
    <property type="match status" value="1"/>
</dbReference>
<feature type="transmembrane region" description="Helical" evidence="4">
    <location>
        <begin position="119"/>
        <end position="139"/>
    </location>
</feature>
<evidence type="ECO:0000256" key="1">
    <source>
        <dbReference type="ARBA" id="ARBA00022679"/>
    </source>
</evidence>
<dbReference type="Pfam" id="PF07730">
    <property type="entry name" value="HisKA_3"/>
    <property type="match status" value="2"/>
</dbReference>
<keyword evidence="7" id="KW-1185">Reference proteome</keyword>
<dbReference type="Gene3D" id="3.30.565.10">
    <property type="entry name" value="Histidine kinase-like ATPase, C-terminal domain"/>
    <property type="match status" value="2"/>
</dbReference>
<dbReference type="InterPro" id="IPR036890">
    <property type="entry name" value="HATPase_C_sf"/>
</dbReference>
<keyword evidence="4" id="KW-0812">Transmembrane</keyword>
<evidence type="ECO:0000256" key="3">
    <source>
        <dbReference type="ARBA" id="ARBA00023012"/>
    </source>
</evidence>
<keyword evidence="3" id="KW-0902">Two-component regulatory system</keyword>
<feature type="transmembrane region" description="Helical" evidence="4">
    <location>
        <begin position="395"/>
        <end position="416"/>
    </location>
</feature>
<evidence type="ECO:0000259" key="5">
    <source>
        <dbReference type="Pfam" id="PF07730"/>
    </source>
</evidence>
<dbReference type="AlphaFoldDB" id="A0A1B2HBK1"/>
<proteinExistence type="predicted"/>
<dbReference type="GO" id="GO:0046983">
    <property type="term" value="F:protein dimerization activity"/>
    <property type="evidence" value="ECO:0007669"/>
    <property type="project" value="InterPro"/>
</dbReference>
<evidence type="ECO:0000313" key="7">
    <source>
        <dbReference type="Proteomes" id="UP000093053"/>
    </source>
</evidence>
<dbReference type="GO" id="GO:0016020">
    <property type="term" value="C:membrane"/>
    <property type="evidence" value="ECO:0007669"/>
    <property type="project" value="InterPro"/>
</dbReference>
<reference evidence="6 7" key="1">
    <citation type="submission" date="2016-07" db="EMBL/GenBank/DDBJ databases">
        <title>Complete genome sequence of the Lentzea guizhouensis DHS C013.</title>
        <authorList>
            <person name="Cao C."/>
        </authorList>
    </citation>
    <scope>NUCLEOTIDE SEQUENCE [LARGE SCALE GENOMIC DNA]</scope>
    <source>
        <strain evidence="6 7">DHS C013</strain>
    </source>
</reference>
<evidence type="ECO:0000256" key="2">
    <source>
        <dbReference type="ARBA" id="ARBA00022777"/>
    </source>
</evidence>
<feature type="domain" description="Signal transduction histidine kinase subgroup 3 dimerisation and phosphoacceptor" evidence="5">
    <location>
        <begin position="187"/>
        <end position="251"/>
    </location>
</feature>
<name>A0A1B2HBK1_9PSEU</name>
<dbReference type="SUPFAM" id="SSF55874">
    <property type="entry name" value="ATPase domain of HSP90 chaperone/DNA topoisomerase II/histidine kinase"/>
    <property type="match status" value="2"/>
</dbReference>
<dbReference type="KEGG" id="led:BBK82_02500"/>
<evidence type="ECO:0000256" key="4">
    <source>
        <dbReference type="SAM" id="Phobius"/>
    </source>
</evidence>
<feature type="transmembrane region" description="Helical" evidence="4">
    <location>
        <begin position="78"/>
        <end position="96"/>
    </location>
</feature>
<gene>
    <name evidence="6" type="ORF">BBK82_02500</name>
</gene>
<keyword evidence="1" id="KW-0808">Transferase</keyword>
<protein>
    <recommendedName>
        <fullName evidence="5">Signal transduction histidine kinase subgroup 3 dimerisation and phosphoacceptor domain-containing protein</fullName>
    </recommendedName>
</protein>
<accession>A0A1B2HBK1</accession>
<dbReference type="EMBL" id="CP016793">
    <property type="protein sequence ID" value="ANZ35105.1"/>
    <property type="molecule type" value="Genomic_DNA"/>
</dbReference>
<dbReference type="GO" id="GO:0000155">
    <property type="term" value="F:phosphorelay sensor kinase activity"/>
    <property type="evidence" value="ECO:0007669"/>
    <property type="project" value="InterPro"/>
</dbReference>
<dbReference type="InterPro" id="IPR050482">
    <property type="entry name" value="Sensor_HK_TwoCompSys"/>
</dbReference>